<dbReference type="InParanoid" id="Q4E304"/>
<keyword evidence="6" id="KW-0732">Signal</keyword>
<feature type="transmembrane region" description="Helical" evidence="18">
    <location>
        <begin position="578"/>
        <end position="597"/>
    </location>
</feature>
<keyword evidence="11 18" id="KW-0472">Membrane</keyword>
<protein>
    <recommendedName>
        <fullName evidence="17">Leishmanolysin-like peptidase</fullName>
        <ecNumber evidence="17">3.4.24.-</ecNumber>
    </recommendedName>
</protein>
<keyword evidence="4 17" id="KW-0645">Protease</keyword>
<gene>
    <name evidence="19" type="ORF">Tc00.1047053506435.370</name>
</gene>
<dbReference type="Gene3D" id="3.90.132.10">
    <property type="entry name" value="Leishmanolysin , domain 2"/>
    <property type="match status" value="1"/>
</dbReference>
<dbReference type="GO" id="GO:0016020">
    <property type="term" value="C:membrane"/>
    <property type="evidence" value="ECO:0007669"/>
    <property type="project" value="UniProtKB-SubCell"/>
</dbReference>
<feature type="binding site" evidence="16">
    <location>
        <position position="275"/>
    </location>
    <ligand>
        <name>Zn(2+)</name>
        <dbReference type="ChEBI" id="CHEBI:29105"/>
        <note>catalytic</note>
    </ligand>
</feature>
<evidence type="ECO:0000256" key="3">
    <source>
        <dbReference type="ARBA" id="ARBA00005860"/>
    </source>
</evidence>
<dbReference type="PRINTS" id="PR00782">
    <property type="entry name" value="LSHMANOLYSIN"/>
</dbReference>
<organism evidence="19 20">
    <name type="scientific">Trypanosoma cruzi (strain CL Brener)</name>
    <dbReference type="NCBI Taxonomy" id="353153"/>
    <lineage>
        <taxon>Eukaryota</taxon>
        <taxon>Discoba</taxon>
        <taxon>Euglenozoa</taxon>
        <taxon>Kinetoplastea</taxon>
        <taxon>Metakinetoplastina</taxon>
        <taxon>Trypanosomatida</taxon>
        <taxon>Trypanosomatidae</taxon>
        <taxon>Trypanosoma</taxon>
        <taxon>Schizotrypanum</taxon>
    </lineage>
</organism>
<keyword evidence="20" id="KW-1185">Reference proteome</keyword>
<comment type="catalytic activity">
    <reaction evidence="1">
        <text>Preference for hydrophobic residues at P1 and P1' and basic residues at P2' and P3'. A model nonapeptide is cleaved at -Ala-Tyr-|-Leu-Lys-Lys-.</text>
        <dbReference type="EC" id="3.4.24.36"/>
    </reaction>
</comment>
<keyword evidence="13" id="KW-1015">Disulfide bond</keyword>
<dbReference type="PaxDb" id="353153-Q4E304"/>
<dbReference type="AlphaFoldDB" id="Q4E304"/>
<comment type="similarity">
    <text evidence="3 17">Belongs to the peptidase M8 family.</text>
</comment>
<evidence type="ECO:0000256" key="12">
    <source>
        <dbReference type="ARBA" id="ARBA00023145"/>
    </source>
</evidence>
<evidence type="ECO:0000256" key="16">
    <source>
        <dbReference type="PIRSR" id="PIRSR601577-2"/>
    </source>
</evidence>
<dbReference type="InterPro" id="IPR001577">
    <property type="entry name" value="Peptidase_M8"/>
</dbReference>
<sequence length="598" mass="65382">MCISAVTITHWYNILLSLHQLCNPFIYSVKVIHSTSIQAAKLCAVKGPKEKTHTRMRQTLLFLVLLLCCVSGSVAVAAHRCISEKIEKKVGPRTTAVVLELPTRGGGMIRALTASAPEWAPIRFQFFTEDLNDPSRYCTAEGQIRPDFTGGTLECKGEDILTEEKKSIILKSLVPRALKMHADRLLVEPLTGRVIVPKYSSGVCAQFTIPSSHHTVGVFGADMYLYVSAGPTQDSTLAWAHFCTELPDGRPVVGVMDYGPSSVTDSEYGVRALAHEIAHALGFTLEIMEKRNMLKEFEGVRGKAAVVQVSSPKTVEKTREHFNCVSATGMELEDEGGNETALSHWKRRNAKDELMAGIPGIGYYTALTMAAFEDTGFYKANWGMEEPMSWGNNSGCALLTEKCVINGVTKYPEMFCTARSSPLLCTSDRLALGHCAMKLYDAPLPPQYQYFPNPKLGGVPDLLMDFCPYIRPNIKTRCSNGDKALMRGSRVGPRSKCLKGDGLADSEGFVGDVCAEVSCDKGEVSVRYLGDDAWHKCPEGSSITPTGLFMKGRILCPKYDDVCIFFDTINGGGDASSLLSAFPPIPLVMLLLIFISMC</sequence>
<proteinExistence type="inferred from homology"/>
<dbReference type="FunFam" id="3.90.132.10:FF:000001">
    <property type="entry name" value="leishmanolysin-like peptidase isoform X2"/>
    <property type="match status" value="1"/>
</dbReference>
<evidence type="ECO:0000256" key="14">
    <source>
        <dbReference type="ARBA" id="ARBA00023180"/>
    </source>
</evidence>
<keyword evidence="18" id="KW-0812">Transmembrane</keyword>
<dbReference type="GO" id="GO:0006508">
    <property type="term" value="P:proteolysis"/>
    <property type="evidence" value="ECO:0007669"/>
    <property type="project" value="UniProtKB-KW"/>
</dbReference>
<evidence type="ECO:0000256" key="13">
    <source>
        <dbReference type="ARBA" id="ARBA00023157"/>
    </source>
</evidence>
<keyword evidence="8 16" id="KW-0862">Zinc</keyword>
<feature type="binding site" evidence="16">
    <location>
        <position position="279"/>
    </location>
    <ligand>
        <name>Zn(2+)</name>
        <dbReference type="ChEBI" id="CHEBI:29105"/>
        <note>catalytic</note>
    </ligand>
</feature>
<comment type="subcellular location">
    <subcellularLocation>
        <location evidence="2">Membrane</location>
    </subcellularLocation>
</comment>
<evidence type="ECO:0000256" key="8">
    <source>
        <dbReference type="ARBA" id="ARBA00022833"/>
    </source>
</evidence>
<dbReference type="Pfam" id="PF01457">
    <property type="entry name" value="Peptidase_M8"/>
    <property type="match status" value="1"/>
</dbReference>
<dbReference type="RefSeq" id="XP_821023.1">
    <property type="nucleotide sequence ID" value="XM_815930.1"/>
</dbReference>
<evidence type="ECO:0000256" key="17">
    <source>
        <dbReference type="RuleBase" id="RU366077"/>
    </source>
</evidence>
<dbReference type="Gene3D" id="3.10.170.20">
    <property type="match status" value="1"/>
</dbReference>
<dbReference type="GO" id="GO:0005737">
    <property type="term" value="C:cytoplasm"/>
    <property type="evidence" value="ECO:0007669"/>
    <property type="project" value="TreeGrafter"/>
</dbReference>
<evidence type="ECO:0000256" key="18">
    <source>
        <dbReference type="SAM" id="Phobius"/>
    </source>
</evidence>
<evidence type="ECO:0000256" key="9">
    <source>
        <dbReference type="ARBA" id="ARBA00022889"/>
    </source>
</evidence>
<comment type="caution">
    <text evidence="19">The sequence shown here is derived from an EMBL/GenBank/DDBJ whole genome shotgun (WGS) entry which is preliminary data.</text>
</comment>
<keyword evidence="12" id="KW-0865">Zymogen</keyword>
<dbReference type="GO" id="GO:0004222">
    <property type="term" value="F:metalloendopeptidase activity"/>
    <property type="evidence" value="ECO:0007669"/>
    <property type="project" value="UniProtKB-UniRule"/>
</dbReference>
<name>Q4E304_TRYCC</name>
<evidence type="ECO:0000256" key="11">
    <source>
        <dbReference type="ARBA" id="ARBA00023136"/>
    </source>
</evidence>
<evidence type="ECO:0000256" key="2">
    <source>
        <dbReference type="ARBA" id="ARBA00004370"/>
    </source>
</evidence>
<feature type="binding site" evidence="16">
    <location>
        <position position="344"/>
    </location>
    <ligand>
        <name>Zn(2+)</name>
        <dbReference type="ChEBI" id="CHEBI:29105"/>
        <note>catalytic</note>
    </ligand>
</feature>
<dbReference type="Proteomes" id="UP000002296">
    <property type="component" value="Unassembled WGS sequence"/>
</dbReference>
<dbReference type="OMA" id="AVTITHW"/>
<evidence type="ECO:0000256" key="15">
    <source>
        <dbReference type="PIRSR" id="PIRSR601577-1"/>
    </source>
</evidence>
<feature type="transmembrane region" description="Helical" evidence="18">
    <location>
        <begin position="59"/>
        <end position="78"/>
    </location>
</feature>
<keyword evidence="9" id="KW-0130">Cell adhesion</keyword>
<evidence type="ECO:0000256" key="6">
    <source>
        <dbReference type="ARBA" id="ARBA00022729"/>
    </source>
</evidence>
<evidence type="ECO:0000256" key="10">
    <source>
        <dbReference type="ARBA" id="ARBA00023049"/>
    </source>
</evidence>
<feature type="active site" evidence="15">
    <location>
        <position position="276"/>
    </location>
</feature>
<keyword evidence="14" id="KW-0325">Glycoprotein</keyword>
<dbReference type="EMBL" id="AAHK01000028">
    <property type="protein sequence ID" value="EAN99172.1"/>
    <property type="molecule type" value="Genomic_DNA"/>
</dbReference>
<reference evidence="19 20" key="1">
    <citation type="journal article" date="2005" name="Science">
        <title>The genome sequence of Trypanosoma cruzi, etiologic agent of Chagas disease.</title>
        <authorList>
            <person name="El-Sayed N.M."/>
            <person name="Myler P.J."/>
            <person name="Bartholomeu D.C."/>
            <person name="Nilsson D."/>
            <person name="Aggarwal G."/>
            <person name="Tran A.N."/>
            <person name="Ghedin E."/>
            <person name="Worthey E.A."/>
            <person name="Delcher A.L."/>
            <person name="Blandin G."/>
            <person name="Westenberger S.J."/>
            <person name="Caler E."/>
            <person name="Cerqueira G.C."/>
            <person name="Branche C."/>
            <person name="Haas B."/>
            <person name="Anupama A."/>
            <person name="Arner E."/>
            <person name="Aslund L."/>
            <person name="Attipoe P."/>
            <person name="Bontempi E."/>
            <person name="Bringaud F."/>
            <person name="Burton P."/>
            <person name="Cadag E."/>
            <person name="Campbell D.A."/>
            <person name="Carrington M."/>
            <person name="Crabtree J."/>
            <person name="Darban H."/>
            <person name="da Silveira J.F."/>
            <person name="de Jong P."/>
            <person name="Edwards K."/>
            <person name="Englund P.T."/>
            <person name="Fazelina G."/>
            <person name="Feldblyum T."/>
            <person name="Ferella M."/>
            <person name="Frasch A.C."/>
            <person name="Gull K."/>
            <person name="Horn D."/>
            <person name="Hou L."/>
            <person name="Huang Y."/>
            <person name="Kindlund E."/>
            <person name="Klingbeil M."/>
            <person name="Kluge S."/>
            <person name="Koo H."/>
            <person name="Lacerda D."/>
            <person name="Levin M.J."/>
            <person name="Lorenzi H."/>
            <person name="Louie T."/>
            <person name="Machado C.R."/>
            <person name="McCulloch R."/>
            <person name="McKenna A."/>
            <person name="Mizuno Y."/>
            <person name="Mottram J.C."/>
            <person name="Nelson S."/>
            <person name="Ochaya S."/>
            <person name="Osoegawa K."/>
            <person name="Pai G."/>
            <person name="Parsons M."/>
            <person name="Pentony M."/>
            <person name="Pettersson U."/>
            <person name="Pop M."/>
            <person name="Ramirez J.L."/>
            <person name="Rinta J."/>
            <person name="Robertson L."/>
            <person name="Salzberg S.L."/>
            <person name="Sanchez D.O."/>
            <person name="Seyler A."/>
            <person name="Sharma R."/>
            <person name="Shetty J."/>
            <person name="Simpson A.J."/>
            <person name="Sisk E."/>
            <person name="Tammi M.T."/>
            <person name="Tarleton R."/>
            <person name="Teixeira S."/>
            <person name="Van Aken S."/>
            <person name="Vogt C."/>
            <person name="Ward P.N."/>
            <person name="Wickstead B."/>
            <person name="Wortman J."/>
            <person name="White O."/>
            <person name="Fraser C.M."/>
            <person name="Stuart K.D."/>
            <person name="Andersson B."/>
        </authorList>
    </citation>
    <scope>NUCLEOTIDE SEQUENCE [LARGE SCALE GENOMIC DNA]</scope>
    <source>
        <strain evidence="19 20">CL Brener</strain>
    </source>
</reference>
<evidence type="ECO:0000313" key="20">
    <source>
        <dbReference type="Proteomes" id="UP000002296"/>
    </source>
</evidence>
<comment type="cofactor">
    <cofactor evidence="16 17">
        <name>Zn(2+)</name>
        <dbReference type="ChEBI" id="CHEBI:29105"/>
    </cofactor>
    <text evidence="16 17">Binds 1 zinc ion per subunit.</text>
</comment>
<dbReference type="PANTHER" id="PTHR10942:SF0">
    <property type="entry name" value="LEISHMANOLYSIN-LIKE PEPTIDASE"/>
    <property type="match status" value="1"/>
</dbReference>
<dbReference type="Gene3D" id="2.30.34.10">
    <property type="entry name" value="Leishmanolysin domain 4"/>
    <property type="match status" value="1"/>
</dbReference>
<keyword evidence="5 16" id="KW-0479">Metal-binding</keyword>
<keyword evidence="18" id="KW-1133">Transmembrane helix</keyword>
<evidence type="ECO:0000256" key="5">
    <source>
        <dbReference type="ARBA" id="ARBA00022723"/>
    </source>
</evidence>
<keyword evidence="7 17" id="KW-0378">Hydrolase</keyword>
<dbReference type="SUPFAM" id="SSF55486">
    <property type="entry name" value="Metalloproteases ('zincins'), catalytic domain"/>
    <property type="match status" value="1"/>
</dbReference>
<evidence type="ECO:0000256" key="7">
    <source>
        <dbReference type="ARBA" id="ARBA00022801"/>
    </source>
</evidence>
<evidence type="ECO:0000256" key="1">
    <source>
        <dbReference type="ARBA" id="ARBA00001249"/>
    </source>
</evidence>
<dbReference type="Gene3D" id="2.10.55.10">
    <property type="entry name" value="Leishmanolysin domain 3"/>
    <property type="match status" value="1"/>
</dbReference>
<evidence type="ECO:0000313" key="19">
    <source>
        <dbReference type="EMBL" id="EAN99172.1"/>
    </source>
</evidence>
<accession>Q4E304</accession>
<dbReference type="GeneID" id="3553837"/>
<dbReference type="PANTHER" id="PTHR10942">
    <property type="entry name" value="LEISHMANOLYSIN-LIKE PEPTIDASE"/>
    <property type="match status" value="1"/>
</dbReference>
<dbReference type="EC" id="3.4.24.-" evidence="17"/>
<dbReference type="GO" id="GO:0046872">
    <property type="term" value="F:metal ion binding"/>
    <property type="evidence" value="ECO:0007669"/>
    <property type="project" value="UniProtKB-KW"/>
</dbReference>
<dbReference type="KEGG" id="tcr:506435.370"/>
<keyword evidence="10 16" id="KW-0482">Metalloprotease</keyword>
<dbReference type="SMR" id="Q4E304"/>
<dbReference type="eggNOG" id="KOG2556">
    <property type="taxonomic scope" value="Eukaryota"/>
</dbReference>
<evidence type="ECO:0000256" key="4">
    <source>
        <dbReference type="ARBA" id="ARBA00022670"/>
    </source>
</evidence>
<dbReference type="GO" id="GO:0007155">
    <property type="term" value="P:cell adhesion"/>
    <property type="evidence" value="ECO:0007669"/>
    <property type="project" value="UniProtKB-KW"/>
</dbReference>